<dbReference type="OrthoDB" id="4169718at2"/>
<dbReference type="InterPro" id="IPR029058">
    <property type="entry name" value="AB_hydrolase_fold"/>
</dbReference>
<evidence type="ECO:0000256" key="2">
    <source>
        <dbReference type="ARBA" id="ARBA00022801"/>
    </source>
</evidence>
<sequence length="248" mass="26382">MTAATGTWLRRFQPTADAPTRLVCLPHAGGSATWFAPLARRHAPHLDVLAAQYPARQDRRGEPPVPSITGLAAGVVADLLPLADRPIALFGHSMGATVAYEAARLLRGHGVTPVALFASSRRPPATHRGEVLHTKPDADLLRELDALGGTDLRLLDRELLDLALAALRVDYQAVEDYEHVPGEPLTCPVTALVGDADPKVTPEEAAGWAACTTGPFTREVFPGGHFFLTGHVDAVDALITSRLVAAPR</sequence>
<name>A0A3N1GZR6_9PSEU</name>
<dbReference type="RefSeq" id="WP_123741795.1">
    <property type="nucleotide sequence ID" value="NZ_RJKM01000001.1"/>
</dbReference>
<evidence type="ECO:0000259" key="3">
    <source>
        <dbReference type="SMART" id="SM00824"/>
    </source>
</evidence>
<dbReference type="SUPFAM" id="SSF53474">
    <property type="entry name" value="alpha/beta-Hydrolases"/>
    <property type="match status" value="1"/>
</dbReference>
<dbReference type="Gene3D" id="3.40.50.1820">
    <property type="entry name" value="alpha/beta hydrolase"/>
    <property type="match status" value="1"/>
</dbReference>
<dbReference type="InterPro" id="IPR012223">
    <property type="entry name" value="TEII"/>
</dbReference>
<dbReference type="SMART" id="SM00824">
    <property type="entry name" value="PKS_TE"/>
    <property type="match status" value="1"/>
</dbReference>
<accession>A0A3N1GZR6</accession>
<evidence type="ECO:0000313" key="4">
    <source>
        <dbReference type="EMBL" id="ROP35699.1"/>
    </source>
</evidence>
<dbReference type="GO" id="GO:0008610">
    <property type="term" value="P:lipid biosynthetic process"/>
    <property type="evidence" value="ECO:0007669"/>
    <property type="project" value="TreeGrafter"/>
</dbReference>
<protein>
    <submittedName>
        <fullName evidence="4">Surfactin synthase thioesterase subunit</fullName>
    </submittedName>
</protein>
<keyword evidence="5" id="KW-1185">Reference proteome</keyword>
<organism evidence="4 5">
    <name type="scientific">Saccharothrix texasensis</name>
    <dbReference type="NCBI Taxonomy" id="103734"/>
    <lineage>
        <taxon>Bacteria</taxon>
        <taxon>Bacillati</taxon>
        <taxon>Actinomycetota</taxon>
        <taxon>Actinomycetes</taxon>
        <taxon>Pseudonocardiales</taxon>
        <taxon>Pseudonocardiaceae</taxon>
        <taxon>Saccharothrix</taxon>
    </lineage>
</organism>
<feature type="domain" description="Thioesterase TesA-like" evidence="3">
    <location>
        <begin position="23"/>
        <end position="243"/>
    </location>
</feature>
<comment type="similarity">
    <text evidence="1">Belongs to the thioesterase family.</text>
</comment>
<comment type="caution">
    <text evidence="4">The sequence shown here is derived from an EMBL/GenBank/DDBJ whole genome shotgun (WGS) entry which is preliminary data.</text>
</comment>
<dbReference type="AlphaFoldDB" id="A0A3N1GZR6"/>
<dbReference type="PANTHER" id="PTHR11487:SF0">
    <property type="entry name" value="S-ACYL FATTY ACID SYNTHASE THIOESTERASE, MEDIUM CHAIN"/>
    <property type="match status" value="1"/>
</dbReference>
<dbReference type="Pfam" id="PF00975">
    <property type="entry name" value="Thioesterase"/>
    <property type="match status" value="1"/>
</dbReference>
<evidence type="ECO:0000256" key="1">
    <source>
        <dbReference type="ARBA" id="ARBA00007169"/>
    </source>
</evidence>
<dbReference type="InterPro" id="IPR020802">
    <property type="entry name" value="TesA-like"/>
</dbReference>
<dbReference type="PANTHER" id="PTHR11487">
    <property type="entry name" value="THIOESTERASE"/>
    <property type="match status" value="1"/>
</dbReference>
<keyword evidence="2" id="KW-0378">Hydrolase</keyword>
<gene>
    <name evidence="4" type="ORF">EDD40_0943</name>
</gene>
<dbReference type="InterPro" id="IPR001031">
    <property type="entry name" value="Thioesterase"/>
</dbReference>
<proteinExistence type="inferred from homology"/>
<dbReference type="Proteomes" id="UP000268727">
    <property type="component" value="Unassembled WGS sequence"/>
</dbReference>
<reference evidence="4 5" key="1">
    <citation type="submission" date="2018-11" db="EMBL/GenBank/DDBJ databases">
        <title>Sequencing the genomes of 1000 actinobacteria strains.</title>
        <authorList>
            <person name="Klenk H.-P."/>
        </authorList>
    </citation>
    <scope>NUCLEOTIDE SEQUENCE [LARGE SCALE GENOMIC DNA]</scope>
    <source>
        <strain evidence="4 5">DSM 44231</strain>
    </source>
</reference>
<evidence type="ECO:0000313" key="5">
    <source>
        <dbReference type="Proteomes" id="UP000268727"/>
    </source>
</evidence>
<dbReference type="EMBL" id="RJKM01000001">
    <property type="protein sequence ID" value="ROP35699.1"/>
    <property type="molecule type" value="Genomic_DNA"/>
</dbReference>
<dbReference type="GO" id="GO:0016787">
    <property type="term" value="F:hydrolase activity"/>
    <property type="evidence" value="ECO:0007669"/>
    <property type="project" value="UniProtKB-KW"/>
</dbReference>